<accession>A0A426UXL7</accession>
<reference evidence="2 3" key="1">
    <citation type="submission" date="2018-12" db="EMBL/GenBank/DDBJ databases">
        <title>Glycomyces sp. YIM 121974 draft genome.</title>
        <authorList>
            <person name="Li Q."/>
        </authorList>
    </citation>
    <scope>NUCLEOTIDE SEQUENCE [LARGE SCALE GENOMIC DNA]</scope>
    <source>
        <strain evidence="2 3">YIM 121974</strain>
    </source>
</reference>
<feature type="region of interest" description="Disordered" evidence="1">
    <location>
        <begin position="1"/>
        <end position="20"/>
    </location>
</feature>
<evidence type="ECO:0008006" key="4">
    <source>
        <dbReference type="Google" id="ProtNLM"/>
    </source>
</evidence>
<gene>
    <name evidence="2" type="ORF">EIW28_11380</name>
</gene>
<keyword evidence="3" id="KW-1185">Reference proteome</keyword>
<dbReference type="EMBL" id="RSEB01000003">
    <property type="protein sequence ID" value="RRR99317.1"/>
    <property type="molecule type" value="Genomic_DNA"/>
</dbReference>
<dbReference type="Pfam" id="PF02575">
    <property type="entry name" value="YbaB_DNA_bd"/>
    <property type="match status" value="1"/>
</dbReference>
<evidence type="ECO:0000256" key="1">
    <source>
        <dbReference type="SAM" id="MobiDB-lite"/>
    </source>
</evidence>
<dbReference type="Gene3D" id="3.30.1310.10">
    <property type="entry name" value="Nucleoid-associated protein YbaB-like domain"/>
    <property type="match status" value="1"/>
</dbReference>
<proteinExistence type="predicted"/>
<comment type="caution">
    <text evidence="2">The sequence shown here is derived from an EMBL/GenBank/DDBJ whole genome shotgun (WGS) entry which is preliminary data.</text>
</comment>
<dbReference type="InterPro" id="IPR036894">
    <property type="entry name" value="YbaB-like_sf"/>
</dbReference>
<feature type="compositionally biased region" description="Polar residues" evidence="1">
    <location>
        <begin position="1"/>
        <end position="18"/>
    </location>
</feature>
<organism evidence="2 3">
    <name type="scientific">Glycomyces terrestris</name>
    <dbReference type="NCBI Taxonomy" id="2493553"/>
    <lineage>
        <taxon>Bacteria</taxon>
        <taxon>Bacillati</taxon>
        <taxon>Actinomycetota</taxon>
        <taxon>Actinomycetes</taxon>
        <taxon>Glycomycetales</taxon>
        <taxon>Glycomycetaceae</taxon>
        <taxon>Glycomyces</taxon>
    </lineage>
</organism>
<dbReference type="InterPro" id="IPR004401">
    <property type="entry name" value="YbaB/EbfC"/>
</dbReference>
<dbReference type="Proteomes" id="UP000277256">
    <property type="component" value="Unassembled WGS sequence"/>
</dbReference>
<name>A0A426UXL7_9ACTN</name>
<dbReference type="GO" id="GO:0003677">
    <property type="term" value="F:DNA binding"/>
    <property type="evidence" value="ECO:0007669"/>
    <property type="project" value="InterPro"/>
</dbReference>
<protein>
    <recommendedName>
        <fullName evidence="4">YbaB/EbfC family DNA-binding protein</fullName>
    </recommendedName>
</protein>
<dbReference type="AlphaFoldDB" id="A0A426UXL7"/>
<sequence length="153" mass="15803">MGSSTSQDPGAPLNTTPESGIADALAKAMDIVRDGRQAQEDAGAQAVEVRAADGMISVSATLAGKVTVDIVDPRAVRLSKEYLSEEITNGVNAALDAAREQAGVPGAIDLDALSEKVEEIQQQSVQQLSSFMNTLAASHTRIVQAAAQAKGVE</sequence>
<evidence type="ECO:0000313" key="3">
    <source>
        <dbReference type="Proteomes" id="UP000277256"/>
    </source>
</evidence>
<dbReference type="SUPFAM" id="SSF82607">
    <property type="entry name" value="YbaB-like"/>
    <property type="match status" value="1"/>
</dbReference>
<evidence type="ECO:0000313" key="2">
    <source>
        <dbReference type="EMBL" id="RRR99317.1"/>
    </source>
</evidence>